<dbReference type="PROSITE" id="PS50011">
    <property type="entry name" value="PROTEIN_KINASE_DOM"/>
    <property type="match status" value="1"/>
</dbReference>
<reference evidence="10" key="1">
    <citation type="submission" date="2013-12" db="EMBL/GenBank/DDBJ databases">
        <authorList>
            <person name="Omoto C.K."/>
            <person name="Sibley D."/>
            <person name="Venepally P."/>
            <person name="Hadjithomas M."/>
            <person name="Karamycheva S."/>
            <person name="Brunk B."/>
            <person name="Roos D."/>
            <person name="Caler E."/>
            <person name="Lorenzi H."/>
        </authorList>
    </citation>
    <scope>NUCLEOTIDE SEQUENCE</scope>
</reference>
<evidence type="ECO:0000256" key="8">
    <source>
        <dbReference type="ARBA" id="ARBA00048679"/>
    </source>
</evidence>
<dbReference type="GO" id="GO:0005524">
    <property type="term" value="F:ATP binding"/>
    <property type="evidence" value="ECO:0007669"/>
    <property type="project" value="UniProtKB-KW"/>
</dbReference>
<accession>A0A023AXT3</accession>
<dbReference type="GO" id="GO:0004674">
    <property type="term" value="F:protein serine/threonine kinase activity"/>
    <property type="evidence" value="ECO:0007669"/>
    <property type="project" value="UniProtKB-KW"/>
</dbReference>
<dbReference type="Gene3D" id="1.10.510.10">
    <property type="entry name" value="Transferase(Phosphotransferase) domain 1"/>
    <property type="match status" value="1"/>
</dbReference>
<keyword evidence="4" id="KW-0547">Nucleotide-binding</keyword>
<dbReference type="PANTHER" id="PTHR24343">
    <property type="entry name" value="SERINE/THREONINE KINASE"/>
    <property type="match status" value="1"/>
</dbReference>
<name>A0A023AXT3_GRENI</name>
<dbReference type="eggNOG" id="ENOG502QRRK">
    <property type="taxonomic scope" value="Eukaryota"/>
</dbReference>
<evidence type="ECO:0000256" key="5">
    <source>
        <dbReference type="ARBA" id="ARBA00022777"/>
    </source>
</evidence>
<comment type="caution">
    <text evidence="10">The sequence shown here is derived from an EMBL/GenBank/DDBJ whole genome shotgun (WGS) entry which is preliminary data.</text>
</comment>
<dbReference type="AlphaFoldDB" id="A0A023AXT3"/>
<dbReference type="PANTHER" id="PTHR24343:SF466">
    <property type="entry name" value="AMP-ACTIVATED PROTEIN KINASE ALPHA SUBUNIT, ISOFORM A"/>
    <property type="match status" value="1"/>
</dbReference>
<dbReference type="RefSeq" id="XP_011133462.1">
    <property type="nucleotide sequence ID" value="XM_011135160.1"/>
</dbReference>
<evidence type="ECO:0000256" key="6">
    <source>
        <dbReference type="ARBA" id="ARBA00022840"/>
    </source>
</evidence>
<organism evidence="10 11">
    <name type="scientific">Gregarina niphandrodes</name>
    <name type="common">Septate eugregarine</name>
    <dbReference type="NCBI Taxonomy" id="110365"/>
    <lineage>
        <taxon>Eukaryota</taxon>
        <taxon>Sar</taxon>
        <taxon>Alveolata</taxon>
        <taxon>Apicomplexa</taxon>
        <taxon>Conoidasida</taxon>
        <taxon>Gregarinasina</taxon>
        <taxon>Eugregarinorida</taxon>
        <taxon>Gregarinidae</taxon>
        <taxon>Gregarina</taxon>
    </lineage>
</organism>
<dbReference type="OMA" id="HAYLEVY"/>
<dbReference type="OrthoDB" id="4062651at2759"/>
<keyword evidence="5 10" id="KW-0418">Kinase</keyword>
<keyword evidence="6" id="KW-0067">ATP-binding</keyword>
<keyword evidence="11" id="KW-1185">Reference proteome</keyword>
<dbReference type="GeneID" id="22916033"/>
<evidence type="ECO:0000256" key="2">
    <source>
        <dbReference type="ARBA" id="ARBA00022527"/>
    </source>
</evidence>
<evidence type="ECO:0000256" key="3">
    <source>
        <dbReference type="ARBA" id="ARBA00022679"/>
    </source>
</evidence>
<dbReference type="VEuPathDB" id="CryptoDB:GNI_178390"/>
<evidence type="ECO:0000256" key="1">
    <source>
        <dbReference type="ARBA" id="ARBA00012513"/>
    </source>
</evidence>
<evidence type="ECO:0000313" key="11">
    <source>
        <dbReference type="Proteomes" id="UP000019763"/>
    </source>
</evidence>
<dbReference type="EMBL" id="AFNH02001343">
    <property type="protein sequence ID" value="EZG43278.1"/>
    <property type="molecule type" value="Genomic_DNA"/>
</dbReference>
<evidence type="ECO:0000313" key="10">
    <source>
        <dbReference type="EMBL" id="EZG43278.1"/>
    </source>
</evidence>
<dbReference type="EC" id="2.7.11.1" evidence="1"/>
<dbReference type="Proteomes" id="UP000019763">
    <property type="component" value="Unassembled WGS sequence"/>
</dbReference>
<dbReference type="InterPro" id="IPR011009">
    <property type="entry name" value="Kinase-like_dom_sf"/>
</dbReference>
<protein>
    <recommendedName>
        <fullName evidence="1">non-specific serine/threonine protein kinase</fullName>
        <ecNumber evidence="1">2.7.11.1</ecNumber>
    </recommendedName>
</protein>
<evidence type="ECO:0000259" key="9">
    <source>
        <dbReference type="PROSITE" id="PS50011"/>
    </source>
</evidence>
<dbReference type="SMART" id="SM00220">
    <property type="entry name" value="S_TKc"/>
    <property type="match status" value="1"/>
</dbReference>
<sequence length="374" mass="42620">MYSVSLPDGTKLFVKIVPIKMWNYQWTQEDQWEGEFTTDGENFVMEAAALAFLHEYAPGIAPKLVAILELSGAISPGSSKRSAASTRPGNIRRSDDTVTHIAIVSELYGEDLLDYLDRRDRRNKPLSEDEKHALQIGCVKLLRRLHDVGLAHLDFTPENILVGHGGLRLCDFAKSTPLMSSKLRHVPVEIMGGSGAGVLESTILYEFESCEPTVGKGAYMPPECWSIYWRLETQRILRPLEDLKSLRSSAERVSYYFKASCADVYMAGVVLFWIWSDGGIWKCSDAKQDDKYYHLLKGDMNFDLFRECRAWPAALKSCLQKTLTHEPWRRHTLPELLACSWIADFADPHAYLEVYSPRNPQREDPPQRNSRRPF</sequence>
<keyword evidence="2 10" id="KW-0723">Serine/threonine-protein kinase</keyword>
<comment type="catalytic activity">
    <reaction evidence="7">
        <text>L-threonyl-[protein] + ATP = O-phospho-L-threonyl-[protein] + ADP + H(+)</text>
        <dbReference type="Rhea" id="RHEA:46608"/>
        <dbReference type="Rhea" id="RHEA-COMP:11060"/>
        <dbReference type="Rhea" id="RHEA-COMP:11605"/>
        <dbReference type="ChEBI" id="CHEBI:15378"/>
        <dbReference type="ChEBI" id="CHEBI:30013"/>
        <dbReference type="ChEBI" id="CHEBI:30616"/>
        <dbReference type="ChEBI" id="CHEBI:61977"/>
        <dbReference type="ChEBI" id="CHEBI:456216"/>
        <dbReference type="EC" id="2.7.11.1"/>
    </reaction>
</comment>
<proteinExistence type="predicted"/>
<evidence type="ECO:0000256" key="7">
    <source>
        <dbReference type="ARBA" id="ARBA00047899"/>
    </source>
</evidence>
<gene>
    <name evidence="10" type="ORF">GNI_178390</name>
</gene>
<dbReference type="SUPFAM" id="SSF56112">
    <property type="entry name" value="Protein kinase-like (PK-like)"/>
    <property type="match status" value="1"/>
</dbReference>
<evidence type="ECO:0000256" key="4">
    <source>
        <dbReference type="ARBA" id="ARBA00022741"/>
    </source>
</evidence>
<feature type="domain" description="Protein kinase" evidence="9">
    <location>
        <begin position="1"/>
        <end position="352"/>
    </location>
</feature>
<comment type="catalytic activity">
    <reaction evidence="8">
        <text>L-seryl-[protein] + ATP = O-phospho-L-seryl-[protein] + ADP + H(+)</text>
        <dbReference type="Rhea" id="RHEA:17989"/>
        <dbReference type="Rhea" id="RHEA-COMP:9863"/>
        <dbReference type="Rhea" id="RHEA-COMP:11604"/>
        <dbReference type="ChEBI" id="CHEBI:15378"/>
        <dbReference type="ChEBI" id="CHEBI:29999"/>
        <dbReference type="ChEBI" id="CHEBI:30616"/>
        <dbReference type="ChEBI" id="CHEBI:83421"/>
        <dbReference type="ChEBI" id="CHEBI:456216"/>
        <dbReference type="EC" id="2.7.11.1"/>
    </reaction>
</comment>
<keyword evidence="3" id="KW-0808">Transferase</keyword>
<dbReference type="InterPro" id="IPR000719">
    <property type="entry name" value="Prot_kinase_dom"/>
</dbReference>